<proteinExistence type="predicted"/>
<feature type="transmembrane region" description="Helical" evidence="2">
    <location>
        <begin position="97"/>
        <end position="125"/>
    </location>
</feature>
<gene>
    <name evidence="3" type="ORF">EAE98_008972</name>
</gene>
<evidence type="ECO:0000256" key="2">
    <source>
        <dbReference type="SAM" id="Phobius"/>
    </source>
</evidence>
<reference evidence="3 4" key="1">
    <citation type="journal article" date="2020" name="Genome Biol. Evol.">
        <title>Comparative genomics of Sclerotiniaceae.</title>
        <authorList>
            <person name="Valero Jimenez C.A."/>
            <person name="Steentjes M."/>
            <person name="Scholten O.E."/>
            <person name="Van Kan J.A.L."/>
        </authorList>
    </citation>
    <scope>NUCLEOTIDE SEQUENCE [LARGE SCALE GENOMIC DNA]</scope>
    <source>
        <strain evidence="3 4">B1</strain>
    </source>
</reference>
<evidence type="ECO:0000313" key="4">
    <source>
        <dbReference type="Proteomes" id="UP000783213"/>
    </source>
</evidence>
<evidence type="ECO:0008006" key="5">
    <source>
        <dbReference type="Google" id="ProtNLM"/>
    </source>
</evidence>
<keyword evidence="4" id="KW-1185">Reference proteome</keyword>
<organism evidence="3 4">
    <name type="scientific">Botrytis deweyae</name>
    <dbReference type="NCBI Taxonomy" id="2478750"/>
    <lineage>
        <taxon>Eukaryota</taxon>
        <taxon>Fungi</taxon>
        <taxon>Dikarya</taxon>
        <taxon>Ascomycota</taxon>
        <taxon>Pezizomycotina</taxon>
        <taxon>Leotiomycetes</taxon>
        <taxon>Helotiales</taxon>
        <taxon>Sclerotiniaceae</taxon>
        <taxon>Botrytis</taxon>
    </lineage>
</organism>
<dbReference type="Proteomes" id="UP000783213">
    <property type="component" value="Unassembled WGS sequence"/>
</dbReference>
<keyword evidence="2" id="KW-0472">Membrane</keyword>
<evidence type="ECO:0000313" key="3">
    <source>
        <dbReference type="EMBL" id="KAF7920279.1"/>
    </source>
</evidence>
<feature type="region of interest" description="Disordered" evidence="1">
    <location>
        <begin position="273"/>
        <end position="324"/>
    </location>
</feature>
<accession>A0ABQ7ICM4</accession>
<keyword evidence="2" id="KW-0812">Transmembrane</keyword>
<feature type="transmembrane region" description="Helical" evidence="2">
    <location>
        <begin position="181"/>
        <end position="198"/>
    </location>
</feature>
<protein>
    <recommendedName>
        <fullName evidence="5">Integral membrane protein</fullName>
    </recommendedName>
</protein>
<sequence>MAPITEVLRQIGAGAQSLAIHMSDQPKFVLENIPSLTPPPGIMSNFQHRASRRESVIVVSTLLMALGSICICIRAWAKLVNVRPVKSLWKIFFTESWVKIACTFGAIISSIFYTIHLILALIWGIPRNGVPWRHQMLWDSFFRMQTLSLPRATVGFTIDTHVIIIPLIAVSKSKLTPRKKIGVGLIFATGFIATIGSIPSTIYRLRLDDMTIMMMCCGILQSLHLSACILDISRFVCMYRGRFKYLSCSLLSFSGCRNMIKTRNIRKLTKLKDNSTEDSVQEDENKHEKRSIRVYPGLDISETPHASASNNSETPRPLNGNEMP</sequence>
<comment type="caution">
    <text evidence="3">The sequence shown here is derived from an EMBL/GenBank/DDBJ whole genome shotgun (WGS) entry which is preliminary data.</text>
</comment>
<name>A0ABQ7ICM4_9HELO</name>
<dbReference type="GeneID" id="62235743"/>
<feature type="compositionally biased region" description="Polar residues" evidence="1">
    <location>
        <begin position="304"/>
        <end position="314"/>
    </location>
</feature>
<evidence type="ECO:0000256" key="1">
    <source>
        <dbReference type="SAM" id="MobiDB-lite"/>
    </source>
</evidence>
<dbReference type="RefSeq" id="XP_038806963.1">
    <property type="nucleotide sequence ID" value="XM_038956593.1"/>
</dbReference>
<keyword evidence="2" id="KW-1133">Transmembrane helix</keyword>
<dbReference type="EMBL" id="RCSX01000025">
    <property type="protein sequence ID" value="KAF7920279.1"/>
    <property type="molecule type" value="Genomic_DNA"/>
</dbReference>
<feature type="transmembrane region" description="Helical" evidence="2">
    <location>
        <begin position="56"/>
        <end position="77"/>
    </location>
</feature>